<comment type="similarity">
    <text evidence="1 6">Belongs to the carotenoid oxygenase family.</text>
</comment>
<proteinExistence type="inferred from homology"/>
<sequence>MNGYEPVEGEIEAFNLAVTGSIPADLDGRFLRNGPNPITAQGSRHHLFQGEAMVHGVRIRDGRAEWYRNRWVRQAAVIRQLHEPPRKAMVYGGMDVPVNTHVVSHAGRTLALVEIGTLPYELDGDLGTVGTYDFEGTLPGGFTAHPHWDPDTGDMHGVAYFPGMPMVQHIVVSAAGQVTRVEHVHVPHCPMIHDFALTRNYALIYDLQVGFDPSEAASGALIPYRWDPEYQPRIGLLPINGAASEIRWFDVPPLWIFHTANAFEVGNTVVLYAVTHPRMCATYPGSVEHNGAPRFEKLVFDLDSGTVARELVDVRPQEFPRINEAFTGRPNRYVYMISNEDLADSFIARDETVAPDARSNRLIKYDLDQGTSTERLYPERAIVGEPIFTPTSPAKGEDDGYILLTASDPDRGATDLHVLDARDITAPPLATIHLPARLPIGFHGSWIPSSEPV</sequence>
<comment type="cofactor">
    <cofactor evidence="5 6">
        <name>Fe(2+)</name>
        <dbReference type="ChEBI" id="CHEBI:29033"/>
    </cofactor>
    <text evidence="5 6">Binds 1 Fe(2+) ion per subunit.</text>
</comment>
<feature type="binding site" evidence="5">
    <location>
        <position position="145"/>
    </location>
    <ligand>
        <name>Fe cation</name>
        <dbReference type="ChEBI" id="CHEBI:24875"/>
        <note>catalytic</note>
    </ligand>
</feature>
<evidence type="ECO:0000256" key="2">
    <source>
        <dbReference type="ARBA" id="ARBA00022723"/>
    </source>
</evidence>
<reference evidence="7 8" key="1">
    <citation type="submission" date="2019-08" db="EMBL/GenBank/DDBJ databases">
        <authorList>
            <person name="Grouzdev D."/>
            <person name="Tikhonova E."/>
            <person name="Kravchenko I."/>
        </authorList>
    </citation>
    <scope>NUCLEOTIDE SEQUENCE [LARGE SCALE GENOMIC DNA]</scope>
    <source>
        <strain evidence="7 8">59b</strain>
    </source>
</reference>
<dbReference type="AlphaFoldDB" id="A0A5A9G4H8"/>
<keyword evidence="8" id="KW-1185">Reference proteome</keyword>
<dbReference type="Pfam" id="PF03055">
    <property type="entry name" value="RPE65"/>
    <property type="match status" value="1"/>
</dbReference>
<evidence type="ECO:0000313" key="7">
    <source>
        <dbReference type="EMBL" id="KAA0588472.1"/>
    </source>
</evidence>
<dbReference type="PANTHER" id="PTHR10543">
    <property type="entry name" value="BETA-CAROTENE DIOXYGENASE"/>
    <property type="match status" value="1"/>
</dbReference>
<evidence type="ECO:0000256" key="1">
    <source>
        <dbReference type="ARBA" id="ARBA00006787"/>
    </source>
</evidence>
<feature type="binding site" evidence="5">
    <location>
        <position position="443"/>
    </location>
    <ligand>
        <name>Fe cation</name>
        <dbReference type="ChEBI" id="CHEBI:24875"/>
        <note>catalytic</note>
    </ligand>
</feature>
<protein>
    <recommendedName>
        <fullName evidence="6">Dioxygenase</fullName>
        <ecNumber evidence="6">1.13.11.-</ecNumber>
    </recommendedName>
</protein>
<dbReference type="Proteomes" id="UP000324927">
    <property type="component" value="Unassembled WGS sequence"/>
</dbReference>
<evidence type="ECO:0000256" key="4">
    <source>
        <dbReference type="ARBA" id="ARBA00023004"/>
    </source>
</evidence>
<feature type="binding site" evidence="5">
    <location>
        <position position="193"/>
    </location>
    <ligand>
        <name>Fe cation</name>
        <dbReference type="ChEBI" id="CHEBI:24875"/>
        <note>catalytic</note>
    </ligand>
</feature>
<keyword evidence="6" id="KW-0223">Dioxygenase</keyword>
<keyword evidence="2 5" id="KW-0479">Metal-binding</keyword>
<accession>A0A5A9G4H8</accession>
<dbReference type="OrthoDB" id="6636843at2"/>
<organism evidence="7 8">
    <name type="scientific">Azospirillum lipoferum</name>
    <dbReference type="NCBI Taxonomy" id="193"/>
    <lineage>
        <taxon>Bacteria</taxon>
        <taxon>Pseudomonadati</taxon>
        <taxon>Pseudomonadota</taxon>
        <taxon>Alphaproteobacteria</taxon>
        <taxon>Rhodospirillales</taxon>
        <taxon>Azospirillaceae</taxon>
        <taxon>Azospirillum</taxon>
    </lineage>
</organism>
<name>A0A5A9G4H8_AZOLI</name>
<dbReference type="EMBL" id="VTTN01000027">
    <property type="protein sequence ID" value="KAA0588472.1"/>
    <property type="molecule type" value="Genomic_DNA"/>
</dbReference>
<evidence type="ECO:0000313" key="8">
    <source>
        <dbReference type="Proteomes" id="UP000324927"/>
    </source>
</evidence>
<gene>
    <name evidence="7" type="ORF">FZ942_33440</name>
</gene>
<feature type="binding site" evidence="5">
    <location>
        <position position="258"/>
    </location>
    <ligand>
        <name>Fe cation</name>
        <dbReference type="ChEBI" id="CHEBI:24875"/>
        <note>catalytic</note>
    </ligand>
</feature>
<dbReference type="GO" id="GO:0010436">
    <property type="term" value="F:carotenoid dioxygenase activity"/>
    <property type="evidence" value="ECO:0007669"/>
    <property type="project" value="TreeGrafter"/>
</dbReference>
<evidence type="ECO:0000256" key="3">
    <source>
        <dbReference type="ARBA" id="ARBA00023002"/>
    </source>
</evidence>
<dbReference type="InterPro" id="IPR004294">
    <property type="entry name" value="Carotenoid_Oase"/>
</dbReference>
<dbReference type="PANTHER" id="PTHR10543:SF89">
    <property type="entry name" value="CAROTENOID 9,10(9',10')-CLEAVAGE DIOXYGENASE 1"/>
    <property type="match status" value="1"/>
</dbReference>
<keyword evidence="4 5" id="KW-0408">Iron</keyword>
<dbReference type="GO" id="GO:0016121">
    <property type="term" value="P:carotene catabolic process"/>
    <property type="evidence" value="ECO:0007669"/>
    <property type="project" value="TreeGrafter"/>
</dbReference>
<keyword evidence="3 6" id="KW-0560">Oxidoreductase</keyword>
<comment type="caution">
    <text evidence="7">The sequence shown here is derived from an EMBL/GenBank/DDBJ whole genome shotgun (WGS) entry which is preliminary data.</text>
</comment>
<dbReference type="EC" id="1.13.11.-" evidence="6"/>
<dbReference type="GO" id="GO:0046872">
    <property type="term" value="F:metal ion binding"/>
    <property type="evidence" value="ECO:0007669"/>
    <property type="project" value="UniProtKB-KW"/>
</dbReference>
<evidence type="ECO:0000256" key="5">
    <source>
        <dbReference type="PIRSR" id="PIRSR604294-1"/>
    </source>
</evidence>
<evidence type="ECO:0000256" key="6">
    <source>
        <dbReference type="RuleBase" id="RU364048"/>
    </source>
</evidence>